<evidence type="ECO:0000313" key="4">
    <source>
        <dbReference type="Proteomes" id="UP000298416"/>
    </source>
</evidence>
<feature type="compositionally biased region" description="Basic and acidic residues" evidence="2">
    <location>
        <begin position="101"/>
        <end position="115"/>
    </location>
</feature>
<accession>A0A8X8ZC27</accession>
<evidence type="ECO:0000313" key="3">
    <source>
        <dbReference type="EMBL" id="KAG6399431.1"/>
    </source>
</evidence>
<reference evidence="3" key="1">
    <citation type="submission" date="2018-01" db="EMBL/GenBank/DDBJ databases">
        <authorList>
            <person name="Mao J.F."/>
        </authorList>
    </citation>
    <scope>NUCLEOTIDE SEQUENCE</scope>
    <source>
        <strain evidence="3">Huo1</strain>
        <tissue evidence="3">Leaf</tissue>
    </source>
</reference>
<evidence type="ECO:0000256" key="2">
    <source>
        <dbReference type="SAM" id="MobiDB-lite"/>
    </source>
</evidence>
<comment type="caution">
    <text evidence="3">The sequence shown here is derived from an EMBL/GenBank/DDBJ whole genome shotgun (WGS) entry which is preliminary data.</text>
</comment>
<name>A0A8X8ZC27_SALSN</name>
<dbReference type="SUPFAM" id="SSF53756">
    <property type="entry name" value="UDP-Glycosyltransferase/glycogen phosphorylase"/>
    <property type="match status" value="1"/>
</dbReference>
<keyword evidence="4" id="KW-1185">Reference proteome</keyword>
<organism evidence="3">
    <name type="scientific">Salvia splendens</name>
    <name type="common">Scarlet sage</name>
    <dbReference type="NCBI Taxonomy" id="180675"/>
    <lineage>
        <taxon>Eukaryota</taxon>
        <taxon>Viridiplantae</taxon>
        <taxon>Streptophyta</taxon>
        <taxon>Embryophyta</taxon>
        <taxon>Tracheophyta</taxon>
        <taxon>Spermatophyta</taxon>
        <taxon>Magnoliopsida</taxon>
        <taxon>eudicotyledons</taxon>
        <taxon>Gunneridae</taxon>
        <taxon>Pentapetalae</taxon>
        <taxon>asterids</taxon>
        <taxon>lamiids</taxon>
        <taxon>Lamiales</taxon>
        <taxon>Lamiaceae</taxon>
        <taxon>Nepetoideae</taxon>
        <taxon>Mentheae</taxon>
        <taxon>Salviinae</taxon>
        <taxon>Salvia</taxon>
        <taxon>Salvia subgen. Calosphace</taxon>
        <taxon>core Calosphace</taxon>
    </lineage>
</organism>
<reference evidence="3" key="2">
    <citation type="submission" date="2020-08" db="EMBL/GenBank/DDBJ databases">
        <title>Plant Genome Project.</title>
        <authorList>
            <person name="Zhang R.-G."/>
        </authorList>
    </citation>
    <scope>NUCLEOTIDE SEQUENCE</scope>
    <source>
        <strain evidence="3">Huo1</strain>
        <tissue evidence="3">Leaf</tissue>
    </source>
</reference>
<dbReference type="Gene3D" id="3.40.50.2000">
    <property type="entry name" value="Glycogen Phosphorylase B"/>
    <property type="match status" value="2"/>
</dbReference>
<protein>
    <submittedName>
        <fullName evidence="3">Uncharacterized protein</fullName>
    </submittedName>
</protein>
<dbReference type="AlphaFoldDB" id="A0A8X8ZC27"/>
<dbReference type="PANTHER" id="PTHR48047:SF131">
    <property type="entry name" value="GLYCOSYLTRANSFERASE"/>
    <property type="match status" value="1"/>
</dbReference>
<proteinExistence type="inferred from homology"/>
<gene>
    <name evidence="3" type="ORF">SASPL_140912</name>
</gene>
<feature type="region of interest" description="Disordered" evidence="2">
    <location>
        <begin position="82"/>
        <end position="123"/>
    </location>
</feature>
<dbReference type="Proteomes" id="UP000298416">
    <property type="component" value="Unassembled WGS sequence"/>
</dbReference>
<sequence>MLLMEIDPRHHHHQLGQGIESFLSRRFENAPPAFVVMDVMMNWSKHIFKKASIPIVSFFTSGACAAAMEYAARSARVDNIGPDQARKIPGLPQSMALSYSDTRRRDRRQHEHGGRSDGAGQTCEGLESPFLKYLTGQVEKPVFDSRPRHETNYTEDEVIQWLDSEPGGSVIYVSFGSEVGPSMEEYEALAETEKSKSWEERPYHKGMGVTVINTQPSLDGRILVALWMEFDSGGNRLQHPNLGLANQGRLVLQCQAGGQVSSSWPHGSTVKKINIIKGIDMLVDDGEVHNQATALKRMVIPQVLLHRSRHWMSL</sequence>
<dbReference type="PANTHER" id="PTHR48047">
    <property type="entry name" value="GLYCOSYLTRANSFERASE"/>
    <property type="match status" value="1"/>
</dbReference>
<evidence type="ECO:0000256" key="1">
    <source>
        <dbReference type="ARBA" id="ARBA00009995"/>
    </source>
</evidence>
<comment type="similarity">
    <text evidence="1">Belongs to the UDP-glycosyltransferase family.</text>
</comment>
<dbReference type="GO" id="GO:0035251">
    <property type="term" value="F:UDP-glucosyltransferase activity"/>
    <property type="evidence" value="ECO:0007669"/>
    <property type="project" value="TreeGrafter"/>
</dbReference>
<dbReference type="EMBL" id="PNBA02000015">
    <property type="protein sequence ID" value="KAG6399431.1"/>
    <property type="molecule type" value="Genomic_DNA"/>
</dbReference>